<dbReference type="Proteomes" id="UP000001369">
    <property type="component" value="Chromosome"/>
</dbReference>
<feature type="region of interest" description="Disordered" evidence="1">
    <location>
        <begin position="43"/>
        <end position="62"/>
    </location>
</feature>
<dbReference type="EMBL" id="CP001229">
    <property type="protein sequence ID" value="ACN98205.1"/>
    <property type="molecule type" value="Genomic_DNA"/>
</dbReference>
<reference evidence="2 3" key="1">
    <citation type="journal article" date="2009" name="J. Bacteriol.">
        <title>Complete and draft genome sequences of six members of the Aquificales.</title>
        <authorList>
            <person name="Reysenbach A.L."/>
            <person name="Hamamura N."/>
            <person name="Podar M."/>
            <person name="Griffiths E."/>
            <person name="Ferreira S."/>
            <person name="Hochstein R."/>
            <person name="Heidelberg J."/>
            <person name="Johnson J."/>
            <person name="Mead D."/>
            <person name="Pohorille A."/>
            <person name="Sarmiento M."/>
            <person name="Schweighofer K."/>
            <person name="Seshadri R."/>
            <person name="Voytek M.A."/>
        </authorList>
    </citation>
    <scope>NUCLEOTIDE SEQUENCE [LARGE SCALE GENOMIC DNA]</scope>
    <source>
        <strain evidence="3">Az-Fu1 / DSM 15241 / OCM 825</strain>
    </source>
</reference>
<dbReference type="AlphaFoldDB" id="C1DUA9"/>
<name>C1DUA9_SULAA</name>
<proteinExistence type="predicted"/>
<dbReference type="OrthoDB" id="9859889at2"/>
<protein>
    <submittedName>
        <fullName evidence="2">Uncharacterized protein</fullName>
    </submittedName>
</protein>
<sequence length="116" mass="14108">MKKVIYAILILVGVYYIYQNFPFKSWEDFTNYVYSGKHLENHVEKSEEQNKEDKKVDLSQQEKQKQINEILGIEENEKPKTFKDKIKEKYEEIKEKIENFVNSVKMFFTNKEKKEE</sequence>
<dbReference type="RefSeq" id="WP_012673530.1">
    <property type="nucleotide sequence ID" value="NC_012438.1"/>
</dbReference>
<dbReference type="KEGG" id="saf:SULAZ_0711"/>
<keyword evidence="3" id="KW-1185">Reference proteome</keyword>
<evidence type="ECO:0000256" key="1">
    <source>
        <dbReference type="SAM" id="MobiDB-lite"/>
    </source>
</evidence>
<organism evidence="2 3">
    <name type="scientific">Sulfurihydrogenibium azorense (strain DSM 15241 / OCM 825 / Az-Fu1)</name>
    <dbReference type="NCBI Taxonomy" id="204536"/>
    <lineage>
        <taxon>Bacteria</taxon>
        <taxon>Pseudomonadati</taxon>
        <taxon>Aquificota</taxon>
        <taxon>Aquificia</taxon>
        <taxon>Aquificales</taxon>
        <taxon>Hydrogenothermaceae</taxon>
        <taxon>Sulfurihydrogenibium</taxon>
    </lineage>
</organism>
<dbReference type="STRING" id="204536.SULAZ_0711"/>
<dbReference type="HOGENOM" id="CLU_2095610_0_0_0"/>
<evidence type="ECO:0000313" key="3">
    <source>
        <dbReference type="Proteomes" id="UP000001369"/>
    </source>
</evidence>
<gene>
    <name evidence="2" type="ordered locus">SULAZ_0711</name>
</gene>
<accession>C1DUA9</accession>
<evidence type="ECO:0000313" key="2">
    <source>
        <dbReference type="EMBL" id="ACN98205.1"/>
    </source>
</evidence>